<name>A0A6P8FGK4_CLUHA</name>
<evidence type="ECO:0000259" key="2">
    <source>
        <dbReference type="Pfam" id="PF15232"/>
    </source>
</evidence>
<feature type="region of interest" description="Disordered" evidence="1">
    <location>
        <begin position="538"/>
        <end position="628"/>
    </location>
</feature>
<proteinExistence type="predicted"/>
<feature type="region of interest" description="Disordered" evidence="1">
    <location>
        <begin position="1190"/>
        <end position="1246"/>
    </location>
</feature>
<gene>
    <name evidence="4" type="primary">prob1</name>
</gene>
<dbReference type="PANTHER" id="PTHR33775">
    <property type="entry name" value="CARDIAC-ENRICHED FHL2-INTERACTING PROTEIN-RELATED"/>
    <property type="match status" value="1"/>
</dbReference>
<dbReference type="Pfam" id="PF15232">
    <property type="entry name" value="DUF4585"/>
    <property type="match status" value="1"/>
</dbReference>
<evidence type="ECO:0000313" key="4">
    <source>
        <dbReference type="RefSeq" id="XP_031427548.1"/>
    </source>
</evidence>
<feature type="compositionally biased region" description="Polar residues" evidence="1">
    <location>
        <begin position="1223"/>
        <end position="1233"/>
    </location>
</feature>
<evidence type="ECO:0000256" key="1">
    <source>
        <dbReference type="SAM" id="MobiDB-lite"/>
    </source>
</evidence>
<feature type="compositionally biased region" description="Polar residues" evidence="1">
    <location>
        <begin position="425"/>
        <end position="447"/>
    </location>
</feature>
<dbReference type="OrthoDB" id="8943752at2759"/>
<dbReference type="Proteomes" id="UP000515152">
    <property type="component" value="Chromosome 8"/>
</dbReference>
<protein>
    <submittedName>
        <fullName evidence="4">Uncharacterized protein prob1</fullName>
    </submittedName>
</protein>
<dbReference type="InterPro" id="IPR052303">
    <property type="entry name" value="CEFIP"/>
</dbReference>
<feature type="compositionally biased region" description="Basic and acidic residues" evidence="1">
    <location>
        <begin position="830"/>
        <end position="840"/>
    </location>
</feature>
<feature type="region of interest" description="Disordered" evidence="1">
    <location>
        <begin position="820"/>
        <end position="840"/>
    </location>
</feature>
<dbReference type="CTD" id="389333"/>
<feature type="compositionally biased region" description="Basic and acidic residues" evidence="1">
    <location>
        <begin position="1051"/>
        <end position="1061"/>
    </location>
</feature>
<feature type="compositionally biased region" description="Basic and acidic residues" evidence="1">
    <location>
        <begin position="555"/>
        <end position="573"/>
    </location>
</feature>
<dbReference type="KEGG" id="char:116221447"/>
<evidence type="ECO:0000313" key="3">
    <source>
        <dbReference type="Proteomes" id="UP000515152"/>
    </source>
</evidence>
<sequence>MSEGSSPCDIFEDAIQSHCPMTEEEDSDVDLSDSVIDDTCSSYCSAVCSLSDHDEMLEDKTCCPCLGPGNPPEGKAPAPIQEFDSKTALLPAPIQDIDSRPVLLPVPVQEINIKTSLLPAPVQQTNIKTALLPAPVQEIDSKTALLPAQNSSAISLEASDPDILKKSFSVPSSYEPVEISLSPDSISSSQTSRSSLALTHHISPAPTTTNQTFKQTAHGSTNNGFQTGSVFLSESSHSPRINVPSKDIVKVKMSTHTDTNTKEGFCFPPLQSNFETILITPEGNQYNQDRVREISGKMPTEVLLKHGPCLAEVASSHMVEWSRLHQGQPMKKSLVGGGEGQGTMASCRVEQAELSVRDRNRKVSASCISTLTGSVHKPGIPPHCYSECILATGQQHQPHSPPELRRWQKQCGQVAWRSRALPQKLSGSSGKDFSATQQSSGKNNMGTKLSEIDSEVKTLSNLPKKTFFCPKTNYLDVYNLTCRSSTQPYIESNFNGWAEDEVSFKLPMAFSLNNHNTSAWSEASSAECIDVALETHEEVQRGSMKTVPKRQIQLKRKDTTESNTNENHDEPREAPPGPSRPRDGFLRQNSTPAAFHQESHGPEQRSVQAERKQRLQKSLSLDETSSRTKMASCLIKNVLSKKMQHEQGFRNAEVQENASATLTAQTNSNDTYQPPSAKELPAEPTKINLSSSVPSQHKVPSHSPPVKAPSCSIKEYIRVNSKPQQKPITNNRFNPLSCGGGWAEFQDQDSPEITSIADGKKAEKPIPRDEATWLARWSPGEKLSCDSAKGRGWNTSAVISRATGSQACLKATLEECCVGKGNHKQQHTKNQPEPKTWEKDARKDRLCGNKEMPPSPQKISSLLSDLEIRPDESNQPLTPECTTGIEKEQLTEKGDLKVPGQFGNVSTHDKLKGIAPVHVVRDMRSLVKNTYNLSFRGPGGTLQGLEESFSVLKPATQSCKRAGDKGNVFESGDKQLGKKALSSPPVQAQKMRDLNSQHNTPRGGLNKRDTRFTKVSPNSRSAASSCLESDGMEGMNSSDSLCKLDAQSDNPKCKHTDRAEKPPQALPEPSAELLTDGEVSDNNQDQHERSRSRGPAEEHLQQQAVPLHGFAAASQCYPSPALLKESFQSPSLPPHCQAPPACVLTRTITPAQVLPTYYYKANPLSYPAMSPHMSAMGFVQGPVILQASAQPVSSTGPSPLVKHMSEDSQQPAMSCYTERRQGQKGSPKQTGNGENRGLVREPKMPSPEAQPYLCATQTTFPMFTSEGRHSSASVIYPEWGGGLMQGQGQGAPRHLLLDPETGRCFYVDVPLQPQRKMLFDPETCQYVEVLLPQQSLPSAVMSPPCAMPLPYPAVYTPNFLPYMQSHTQVLPHPGP</sequence>
<dbReference type="GO" id="GO:0005654">
    <property type="term" value="C:nucleoplasm"/>
    <property type="evidence" value="ECO:0007669"/>
    <property type="project" value="TreeGrafter"/>
</dbReference>
<feature type="domain" description="DUF4585" evidence="2">
    <location>
        <begin position="1291"/>
        <end position="1360"/>
    </location>
</feature>
<organism evidence="3 4">
    <name type="scientific">Clupea harengus</name>
    <name type="common">Atlantic herring</name>
    <dbReference type="NCBI Taxonomy" id="7950"/>
    <lineage>
        <taxon>Eukaryota</taxon>
        <taxon>Metazoa</taxon>
        <taxon>Chordata</taxon>
        <taxon>Craniata</taxon>
        <taxon>Vertebrata</taxon>
        <taxon>Euteleostomi</taxon>
        <taxon>Actinopterygii</taxon>
        <taxon>Neopterygii</taxon>
        <taxon>Teleostei</taxon>
        <taxon>Clupei</taxon>
        <taxon>Clupeiformes</taxon>
        <taxon>Clupeoidei</taxon>
        <taxon>Clupeidae</taxon>
        <taxon>Clupea</taxon>
    </lineage>
</organism>
<reference evidence="4" key="1">
    <citation type="submission" date="2025-08" db="UniProtKB">
        <authorList>
            <consortium name="RefSeq"/>
        </authorList>
    </citation>
    <scope>IDENTIFICATION</scope>
</reference>
<feature type="region of interest" description="Disordered" evidence="1">
    <location>
        <begin position="960"/>
        <end position="1100"/>
    </location>
</feature>
<dbReference type="InterPro" id="IPR027838">
    <property type="entry name" value="DUF4585"/>
</dbReference>
<dbReference type="RefSeq" id="XP_031427548.1">
    <property type="nucleotide sequence ID" value="XM_031571688.2"/>
</dbReference>
<feature type="compositionally biased region" description="Basic and acidic residues" evidence="1">
    <location>
        <begin position="597"/>
        <end position="613"/>
    </location>
</feature>
<dbReference type="PANTHER" id="PTHR33775:SF1">
    <property type="entry name" value="PROLINE-RICH BASIC PROTEIN 1"/>
    <property type="match status" value="1"/>
</dbReference>
<feature type="compositionally biased region" description="Basic and acidic residues" evidence="1">
    <location>
        <begin position="1084"/>
        <end position="1100"/>
    </location>
</feature>
<dbReference type="GeneID" id="116221447"/>
<feature type="compositionally biased region" description="Polar residues" evidence="1">
    <location>
        <begin position="1013"/>
        <end position="1027"/>
    </location>
</feature>
<keyword evidence="3" id="KW-1185">Reference proteome</keyword>
<feature type="compositionally biased region" description="Polar residues" evidence="1">
    <location>
        <begin position="616"/>
        <end position="628"/>
    </location>
</feature>
<accession>A0A6P8FGK4</accession>
<feature type="region of interest" description="Disordered" evidence="1">
    <location>
        <begin position="687"/>
        <end position="709"/>
    </location>
</feature>
<feature type="region of interest" description="Disordered" evidence="1">
    <location>
        <begin position="424"/>
        <end position="447"/>
    </location>
</feature>